<organism evidence="1">
    <name type="scientific">viral metagenome</name>
    <dbReference type="NCBI Taxonomy" id="1070528"/>
    <lineage>
        <taxon>unclassified sequences</taxon>
        <taxon>metagenomes</taxon>
        <taxon>organismal metagenomes</taxon>
    </lineage>
</organism>
<name>A0A6C0ALC0_9ZZZZ</name>
<evidence type="ECO:0000313" key="1">
    <source>
        <dbReference type="EMBL" id="QHS80240.1"/>
    </source>
</evidence>
<dbReference type="AlphaFoldDB" id="A0A6C0ALC0"/>
<protein>
    <submittedName>
        <fullName evidence="1">Uncharacterized protein</fullName>
    </submittedName>
</protein>
<proteinExistence type="predicted"/>
<dbReference type="EMBL" id="MN740676">
    <property type="protein sequence ID" value="QHS80240.1"/>
    <property type="molecule type" value="Genomic_DNA"/>
</dbReference>
<reference evidence="1" key="1">
    <citation type="journal article" date="2020" name="Nature">
        <title>Giant virus diversity and host interactions through global metagenomics.</title>
        <authorList>
            <person name="Schulz F."/>
            <person name="Roux S."/>
            <person name="Paez-Espino D."/>
            <person name="Jungbluth S."/>
            <person name="Walsh D.A."/>
            <person name="Denef V.J."/>
            <person name="McMahon K.D."/>
            <person name="Konstantinidis K.T."/>
            <person name="Eloe-Fadrosh E.A."/>
            <person name="Kyrpides N.C."/>
            <person name="Woyke T."/>
        </authorList>
    </citation>
    <scope>NUCLEOTIDE SEQUENCE</scope>
    <source>
        <strain evidence="1">GVMAG-S-1039698-54</strain>
    </source>
</reference>
<accession>A0A6C0ALC0</accession>
<sequence>MFSSKIIHKHLNNCKIRVSWFDKTNSTYHYGDWRNYNNKKFLALWVDNQNKIYDNQFYRIEYKRLK</sequence>